<evidence type="ECO:0000256" key="5">
    <source>
        <dbReference type="ARBA" id="ARBA00023065"/>
    </source>
</evidence>
<keyword evidence="6" id="KW-0472">Membrane</keyword>
<keyword evidence="10" id="KW-1185">Reference proteome</keyword>
<reference evidence="9 10" key="1">
    <citation type="journal article" date="2023" name="Proc. Natl. Acad. Sci. U.S.A.">
        <title>A global phylogenomic analysis of the shiitake genus Lentinula.</title>
        <authorList>
            <person name="Sierra-Patev S."/>
            <person name="Min B."/>
            <person name="Naranjo-Ortiz M."/>
            <person name="Looney B."/>
            <person name="Konkel Z."/>
            <person name="Slot J.C."/>
            <person name="Sakamoto Y."/>
            <person name="Steenwyk J.L."/>
            <person name="Rokas A."/>
            <person name="Carro J."/>
            <person name="Camarero S."/>
            <person name="Ferreira P."/>
            <person name="Molpeceres G."/>
            <person name="Ruiz-Duenas F.J."/>
            <person name="Serrano A."/>
            <person name="Henrissat B."/>
            <person name="Drula E."/>
            <person name="Hughes K.W."/>
            <person name="Mata J.L."/>
            <person name="Ishikawa N.K."/>
            <person name="Vargas-Isla R."/>
            <person name="Ushijima S."/>
            <person name="Smith C.A."/>
            <person name="Donoghue J."/>
            <person name="Ahrendt S."/>
            <person name="Andreopoulos W."/>
            <person name="He G."/>
            <person name="LaButti K."/>
            <person name="Lipzen A."/>
            <person name="Ng V."/>
            <person name="Riley R."/>
            <person name="Sandor L."/>
            <person name="Barry K."/>
            <person name="Martinez A.T."/>
            <person name="Xiao Y."/>
            <person name="Gibbons J.G."/>
            <person name="Terashima K."/>
            <person name="Grigoriev I.V."/>
            <person name="Hibbett D."/>
        </authorList>
    </citation>
    <scope>NUCLEOTIDE SEQUENCE [LARGE SCALE GENOMIC DNA]</scope>
    <source>
        <strain evidence="9 10">TFB7810</strain>
    </source>
</reference>
<evidence type="ECO:0000256" key="3">
    <source>
        <dbReference type="ARBA" id="ARBA00022692"/>
    </source>
</evidence>
<proteinExistence type="predicted"/>
<dbReference type="Gene3D" id="1.10.3080.10">
    <property type="entry name" value="Clc chloride channel"/>
    <property type="match status" value="1"/>
</dbReference>
<dbReference type="SUPFAM" id="SSF54631">
    <property type="entry name" value="CBS-domain pair"/>
    <property type="match status" value="1"/>
</dbReference>
<keyword evidence="5" id="KW-0406">Ion transport</keyword>
<gene>
    <name evidence="9" type="ORF">DFH05DRAFT_1487802</name>
</gene>
<name>A0A9W8P1Z5_9AGAR</name>
<evidence type="ECO:0000256" key="7">
    <source>
        <dbReference type="ARBA" id="ARBA00023214"/>
    </source>
</evidence>
<keyword evidence="8" id="KW-0732">Signal</keyword>
<dbReference type="GO" id="GO:0005769">
    <property type="term" value="C:early endosome"/>
    <property type="evidence" value="ECO:0007669"/>
    <property type="project" value="TreeGrafter"/>
</dbReference>
<dbReference type="GO" id="GO:0005794">
    <property type="term" value="C:Golgi apparatus"/>
    <property type="evidence" value="ECO:0007669"/>
    <property type="project" value="TreeGrafter"/>
</dbReference>
<comment type="subcellular location">
    <subcellularLocation>
        <location evidence="1">Membrane</location>
        <topology evidence="1">Multi-pass membrane protein</topology>
    </subcellularLocation>
</comment>
<accession>A0A9W8P1Z5</accession>
<keyword evidence="7" id="KW-0868">Chloride</keyword>
<evidence type="ECO:0000313" key="9">
    <source>
        <dbReference type="EMBL" id="KAJ3745399.1"/>
    </source>
</evidence>
<feature type="chain" id="PRO_5040743707" description="Chloride channel protein" evidence="8">
    <location>
        <begin position="25"/>
        <end position="167"/>
    </location>
</feature>
<protein>
    <recommendedName>
        <fullName evidence="11">Chloride channel protein</fullName>
    </recommendedName>
</protein>
<dbReference type="InterPro" id="IPR014743">
    <property type="entry name" value="Cl-channel_core"/>
</dbReference>
<dbReference type="PRINTS" id="PR00762">
    <property type="entry name" value="CLCHANNEL"/>
</dbReference>
<evidence type="ECO:0000256" key="2">
    <source>
        <dbReference type="ARBA" id="ARBA00022448"/>
    </source>
</evidence>
<dbReference type="InterPro" id="IPR046342">
    <property type="entry name" value="CBS_dom_sf"/>
</dbReference>
<dbReference type="AlphaFoldDB" id="A0A9W8P1Z5"/>
<dbReference type="GO" id="GO:0005886">
    <property type="term" value="C:plasma membrane"/>
    <property type="evidence" value="ECO:0007669"/>
    <property type="project" value="TreeGrafter"/>
</dbReference>
<dbReference type="PANTHER" id="PTHR45711">
    <property type="entry name" value="CHLORIDE CHANNEL PROTEIN"/>
    <property type="match status" value="1"/>
</dbReference>
<dbReference type="PANTHER" id="PTHR45711:SF6">
    <property type="entry name" value="CHLORIDE CHANNEL PROTEIN"/>
    <property type="match status" value="1"/>
</dbReference>
<organism evidence="9 10">
    <name type="scientific">Lentinula detonsa</name>
    <dbReference type="NCBI Taxonomy" id="2804962"/>
    <lineage>
        <taxon>Eukaryota</taxon>
        <taxon>Fungi</taxon>
        <taxon>Dikarya</taxon>
        <taxon>Basidiomycota</taxon>
        <taxon>Agaricomycotina</taxon>
        <taxon>Agaricomycetes</taxon>
        <taxon>Agaricomycetidae</taxon>
        <taxon>Agaricales</taxon>
        <taxon>Marasmiineae</taxon>
        <taxon>Omphalotaceae</taxon>
        <taxon>Lentinula</taxon>
    </lineage>
</organism>
<keyword evidence="2" id="KW-0813">Transport</keyword>
<dbReference type="SUPFAM" id="SSF81340">
    <property type="entry name" value="Clc chloride channel"/>
    <property type="match status" value="1"/>
</dbReference>
<dbReference type="Gene3D" id="3.10.580.20">
    <property type="match status" value="1"/>
</dbReference>
<dbReference type="EMBL" id="JANVFU010000005">
    <property type="protein sequence ID" value="KAJ3745399.1"/>
    <property type="molecule type" value="Genomic_DNA"/>
</dbReference>
<dbReference type="Proteomes" id="UP001142393">
    <property type="component" value="Unassembled WGS sequence"/>
</dbReference>
<comment type="caution">
    <text evidence="9">The sequence shown here is derived from an EMBL/GenBank/DDBJ whole genome shotgun (WGS) entry which is preliminary data.</text>
</comment>
<keyword evidence="4" id="KW-1133">Transmembrane helix</keyword>
<dbReference type="InterPro" id="IPR001807">
    <property type="entry name" value="ClC"/>
</dbReference>
<sequence length="167" mass="18702">MLGGVTRMTVSLVVILFELTGALSHVLPIMVGVMSAKWVGDALGEDGIYNVWIAMRQYPFIPPVDYNLNDRGRTAADAMRPFGTLVKIQEGHSTLKDIENLTSKYDFHGFPVVRGRDLIGYATRNKLLSFKFLGLHLSADTSKKKCRFSSLKQKTPFSTSEKKYLKL</sequence>
<evidence type="ECO:0000256" key="1">
    <source>
        <dbReference type="ARBA" id="ARBA00004141"/>
    </source>
</evidence>
<feature type="signal peptide" evidence="8">
    <location>
        <begin position="1"/>
        <end position="24"/>
    </location>
</feature>
<evidence type="ECO:0000256" key="6">
    <source>
        <dbReference type="ARBA" id="ARBA00023136"/>
    </source>
</evidence>
<evidence type="ECO:0008006" key="11">
    <source>
        <dbReference type="Google" id="ProtNLM"/>
    </source>
</evidence>
<evidence type="ECO:0000256" key="8">
    <source>
        <dbReference type="SAM" id="SignalP"/>
    </source>
</evidence>
<dbReference type="GO" id="GO:0005247">
    <property type="term" value="F:voltage-gated chloride channel activity"/>
    <property type="evidence" value="ECO:0007669"/>
    <property type="project" value="TreeGrafter"/>
</dbReference>
<keyword evidence="3" id="KW-0812">Transmembrane</keyword>
<dbReference type="Pfam" id="PF00654">
    <property type="entry name" value="Voltage_CLC"/>
    <property type="match status" value="1"/>
</dbReference>
<evidence type="ECO:0000256" key="4">
    <source>
        <dbReference type="ARBA" id="ARBA00022989"/>
    </source>
</evidence>
<evidence type="ECO:0000313" key="10">
    <source>
        <dbReference type="Proteomes" id="UP001142393"/>
    </source>
</evidence>